<feature type="domain" description="DUF5666" evidence="1">
    <location>
        <begin position="295"/>
        <end position="348"/>
    </location>
</feature>
<dbReference type="EMBL" id="JBBUTF010000016">
    <property type="protein sequence ID" value="MEK8027756.1"/>
    <property type="molecule type" value="Genomic_DNA"/>
</dbReference>
<organism evidence="2 3">
    <name type="scientific">Pseudaquabacterium rugosum</name>
    <dbReference type="NCBI Taxonomy" id="2984194"/>
    <lineage>
        <taxon>Bacteria</taxon>
        <taxon>Pseudomonadati</taxon>
        <taxon>Pseudomonadota</taxon>
        <taxon>Betaproteobacteria</taxon>
        <taxon>Burkholderiales</taxon>
        <taxon>Sphaerotilaceae</taxon>
        <taxon>Pseudaquabacterium</taxon>
    </lineage>
</organism>
<sequence length="434" mass="42912">MSDRPSRHRSATGVVSPARPSTIAFAAAVRPRGRGSLALAACAVSAVLALVSACGGGGGASGTALTSTDSTTSSASAWSEGTVSGFGSVIVNGVRYDDSTATVVDDDGLTTKVTLGARVEVTSSSVTTASDDSSTAVAGSITVRSQLTGPVASVDTASFVALGQTVDVTEATVFDSTLASGLSSLVAGSTVVRVHGLVDSVTGHLLATRVESVTAATAYALRGTVSALDTTATTFNLGGAAIVYGSASNIPTALADGQSVRVVLSTTPDSAGRWVATAFGKAARSTTAATDARVRGTVTTYTSATSFAVNGITVDASAVTSLPSTLAVGVEVEVQGTLANGVLVASAVTLKSEARGSGSQAKERYELHGTISALDVTAQTFVVRGVTVGYGSVTSWLPSGASAASLVDGVKVTVKGALGSDRSTLTATTVRIRS</sequence>
<proteinExistence type="predicted"/>
<keyword evidence="3" id="KW-1185">Reference proteome</keyword>
<dbReference type="Pfam" id="PF18914">
    <property type="entry name" value="DUF5666"/>
    <property type="match status" value="3"/>
</dbReference>
<name>A0ABU9BD77_9BURK</name>
<protein>
    <submittedName>
        <fullName evidence="2">DUF5666 domain-containing protein</fullName>
    </submittedName>
</protein>
<gene>
    <name evidence="2" type="ORF">AACH11_17460</name>
</gene>
<reference evidence="2 3" key="1">
    <citation type="submission" date="2024-04" db="EMBL/GenBank/DDBJ databases">
        <title>Novel species of the genus Ideonella isolated from streams.</title>
        <authorList>
            <person name="Lu H."/>
        </authorList>
    </citation>
    <scope>NUCLEOTIDE SEQUENCE [LARGE SCALE GENOMIC DNA]</scope>
    <source>
        <strain evidence="2 3">BYS139W</strain>
    </source>
</reference>
<dbReference type="InterPro" id="IPR043724">
    <property type="entry name" value="DUF5666"/>
</dbReference>
<evidence type="ECO:0000259" key="1">
    <source>
        <dbReference type="Pfam" id="PF18914"/>
    </source>
</evidence>
<dbReference type="RefSeq" id="WP_341375537.1">
    <property type="nucleotide sequence ID" value="NZ_JBBUTF010000016.1"/>
</dbReference>
<feature type="domain" description="DUF5666" evidence="1">
    <location>
        <begin position="368"/>
        <end position="430"/>
    </location>
</feature>
<accession>A0ABU9BD77</accession>
<comment type="caution">
    <text evidence="2">The sequence shown here is derived from an EMBL/GenBank/DDBJ whole genome shotgun (WGS) entry which is preliminary data.</text>
</comment>
<dbReference type="Proteomes" id="UP001368500">
    <property type="component" value="Unassembled WGS sequence"/>
</dbReference>
<evidence type="ECO:0000313" key="3">
    <source>
        <dbReference type="Proteomes" id="UP001368500"/>
    </source>
</evidence>
<evidence type="ECO:0000313" key="2">
    <source>
        <dbReference type="EMBL" id="MEK8027756.1"/>
    </source>
</evidence>
<feature type="domain" description="DUF5666" evidence="1">
    <location>
        <begin position="148"/>
        <end position="211"/>
    </location>
</feature>